<name>A0A3D3R3W1_9PLAN</name>
<evidence type="ECO:0000313" key="2">
    <source>
        <dbReference type="Proteomes" id="UP000263642"/>
    </source>
</evidence>
<sequence>MMKWQLIRKNQRSHLVGKSIRWPLVGLLFLSLLTGGCFSSAPPLSGVIGGRVVRSGQPVTAGRVELHSSD</sequence>
<feature type="non-terminal residue" evidence="1">
    <location>
        <position position="70"/>
    </location>
</feature>
<organism evidence="1 2">
    <name type="scientific">Gimesia maris</name>
    <dbReference type="NCBI Taxonomy" id="122"/>
    <lineage>
        <taxon>Bacteria</taxon>
        <taxon>Pseudomonadati</taxon>
        <taxon>Planctomycetota</taxon>
        <taxon>Planctomycetia</taxon>
        <taxon>Planctomycetales</taxon>
        <taxon>Planctomycetaceae</taxon>
        <taxon>Gimesia</taxon>
    </lineage>
</organism>
<comment type="caution">
    <text evidence="1">The sequence shown here is derived from an EMBL/GenBank/DDBJ whole genome shotgun (WGS) entry which is preliminary data.</text>
</comment>
<evidence type="ECO:0000313" key="1">
    <source>
        <dbReference type="EMBL" id="HCO23554.1"/>
    </source>
</evidence>
<accession>A0A3D3R3W1</accession>
<dbReference type="AlphaFoldDB" id="A0A3D3R3W1"/>
<dbReference type="Proteomes" id="UP000263642">
    <property type="component" value="Unassembled WGS sequence"/>
</dbReference>
<protein>
    <submittedName>
        <fullName evidence="1">Uncharacterized protein</fullName>
    </submittedName>
</protein>
<gene>
    <name evidence="1" type="ORF">DIT97_11025</name>
</gene>
<dbReference type="EMBL" id="DQAY01000061">
    <property type="protein sequence ID" value="HCO23554.1"/>
    <property type="molecule type" value="Genomic_DNA"/>
</dbReference>
<reference evidence="1 2" key="1">
    <citation type="journal article" date="2018" name="Nat. Biotechnol.">
        <title>A standardized bacterial taxonomy based on genome phylogeny substantially revises the tree of life.</title>
        <authorList>
            <person name="Parks D.H."/>
            <person name="Chuvochina M."/>
            <person name="Waite D.W."/>
            <person name="Rinke C."/>
            <person name="Skarshewski A."/>
            <person name="Chaumeil P.A."/>
            <person name="Hugenholtz P."/>
        </authorList>
    </citation>
    <scope>NUCLEOTIDE SEQUENCE [LARGE SCALE GENOMIC DNA]</scope>
    <source>
        <strain evidence="1">UBA9375</strain>
    </source>
</reference>
<proteinExistence type="predicted"/>